<feature type="compositionally biased region" description="Basic and acidic residues" evidence="6">
    <location>
        <begin position="184"/>
        <end position="203"/>
    </location>
</feature>
<organism evidence="8 9">
    <name type="scientific">Cladonia borealis</name>
    <dbReference type="NCBI Taxonomy" id="184061"/>
    <lineage>
        <taxon>Eukaryota</taxon>
        <taxon>Fungi</taxon>
        <taxon>Dikarya</taxon>
        <taxon>Ascomycota</taxon>
        <taxon>Pezizomycotina</taxon>
        <taxon>Lecanoromycetes</taxon>
        <taxon>OSLEUM clade</taxon>
        <taxon>Lecanoromycetidae</taxon>
        <taxon>Lecanorales</taxon>
        <taxon>Lecanorineae</taxon>
        <taxon>Cladoniaceae</taxon>
        <taxon>Cladonia</taxon>
    </lineage>
</organism>
<dbReference type="PANTHER" id="PTHR13317:SF4">
    <property type="entry name" value="TRANSMEMBRANE ANTERIOR POSTERIOR TRANSFORMATION PROTEIN 1 HOMOLOG"/>
    <property type="match status" value="1"/>
</dbReference>
<feature type="transmembrane region" description="Helical" evidence="7">
    <location>
        <begin position="853"/>
        <end position="885"/>
    </location>
</feature>
<accession>A0AA39R5U0</accession>
<feature type="compositionally biased region" description="Low complexity" evidence="6">
    <location>
        <begin position="255"/>
        <end position="273"/>
    </location>
</feature>
<reference evidence="8" key="1">
    <citation type="submission" date="2023-03" db="EMBL/GenBank/DDBJ databases">
        <title>Complete genome of Cladonia borealis.</title>
        <authorList>
            <person name="Park H."/>
        </authorList>
    </citation>
    <scope>NUCLEOTIDE SEQUENCE</scope>
    <source>
        <strain evidence="8">ANT050790</strain>
    </source>
</reference>
<evidence type="ECO:0000256" key="4">
    <source>
        <dbReference type="ARBA" id="ARBA00022989"/>
    </source>
</evidence>
<name>A0AA39R5U0_9LECA</name>
<comment type="subcellular location">
    <subcellularLocation>
        <location evidence="1">Membrane</location>
        <topology evidence="1">Multi-pass membrane protein</topology>
    </subcellularLocation>
</comment>
<dbReference type="Proteomes" id="UP001166286">
    <property type="component" value="Unassembled WGS sequence"/>
</dbReference>
<proteinExistence type="inferred from homology"/>
<evidence type="ECO:0000256" key="5">
    <source>
        <dbReference type="ARBA" id="ARBA00023136"/>
    </source>
</evidence>
<feature type="compositionally biased region" description="Basic and acidic residues" evidence="6">
    <location>
        <begin position="95"/>
        <end position="117"/>
    </location>
</feature>
<feature type="compositionally biased region" description="Basic residues" evidence="6">
    <location>
        <begin position="472"/>
        <end position="487"/>
    </location>
</feature>
<dbReference type="PANTHER" id="PTHR13317">
    <property type="entry name" value="TRANSMEMBRANE ANTERIOR POSTERIOR TRANSFORMATION PROTEIN 1 HOMOLOG"/>
    <property type="match status" value="1"/>
</dbReference>
<feature type="compositionally biased region" description="Basic and acidic residues" evidence="6">
    <location>
        <begin position="17"/>
        <end position="39"/>
    </location>
</feature>
<comment type="caution">
    <text evidence="8">The sequence shown here is derived from an EMBL/GenBank/DDBJ whole genome shotgun (WGS) entry which is preliminary data.</text>
</comment>
<keyword evidence="4 7" id="KW-1133">Transmembrane helix</keyword>
<evidence type="ECO:0008006" key="10">
    <source>
        <dbReference type="Google" id="ProtNLM"/>
    </source>
</evidence>
<comment type="similarity">
    <text evidence="2">Belongs to the TAPT1 family.</text>
</comment>
<evidence type="ECO:0000256" key="3">
    <source>
        <dbReference type="ARBA" id="ARBA00022692"/>
    </source>
</evidence>
<evidence type="ECO:0000256" key="2">
    <source>
        <dbReference type="ARBA" id="ARBA00008803"/>
    </source>
</evidence>
<feature type="region of interest" description="Disordered" evidence="6">
    <location>
        <begin position="434"/>
        <end position="492"/>
    </location>
</feature>
<keyword evidence="3 7" id="KW-0812">Transmembrane</keyword>
<gene>
    <name evidence="8" type="ORF">JMJ35_002759</name>
</gene>
<feature type="compositionally biased region" description="Polar residues" evidence="6">
    <location>
        <begin position="204"/>
        <end position="215"/>
    </location>
</feature>
<dbReference type="GO" id="GO:0005789">
    <property type="term" value="C:endoplasmic reticulum membrane"/>
    <property type="evidence" value="ECO:0007669"/>
    <property type="project" value="TreeGrafter"/>
</dbReference>
<evidence type="ECO:0000313" key="9">
    <source>
        <dbReference type="Proteomes" id="UP001166286"/>
    </source>
</evidence>
<protein>
    <recommendedName>
        <fullName evidence="10">Cytomegalovirus gH-receptor family protein</fullName>
    </recommendedName>
</protein>
<feature type="region of interest" description="Disordered" evidence="6">
    <location>
        <begin position="147"/>
        <end position="279"/>
    </location>
</feature>
<feature type="compositionally biased region" description="Low complexity" evidence="6">
    <location>
        <begin position="148"/>
        <end position="159"/>
    </location>
</feature>
<keyword evidence="9" id="KW-1185">Reference proteome</keyword>
<dbReference type="AlphaFoldDB" id="A0AA39R5U0"/>
<feature type="compositionally biased region" description="Gly residues" evidence="6">
    <location>
        <begin position="63"/>
        <end position="73"/>
    </location>
</feature>
<evidence type="ECO:0000256" key="6">
    <source>
        <dbReference type="SAM" id="MobiDB-lite"/>
    </source>
</evidence>
<evidence type="ECO:0000256" key="1">
    <source>
        <dbReference type="ARBA" id="ARBA00004141"/>
    </source>
</evidence>
<keyword evidence="5 7" id="KW-0472">Membrane</keyword>
<sequence length="969" mass="108038">MATVPPSLPSHNGNSTDIDHSSVQEYSPRENSLESRTSRAGESTYGTKEPNQDEQKASITSGPVGGTLNGLGNGNLRKSITQEHEGYFTVPRPHCSKEDSVHQHDNGDSDSPKDDVGHGTAAIRSASQSGEKEGRLKLSLAQTYQLASSPISLPIPTSLDDIGNGSTRRGYKSRAQGRWTVSEMPERSSPKEERELEGAKDRTSYATVVTPSISSTDEDSFPPQQDSMKAREHSARPHLTSRTPSTPLLKRRLSSSRSTGTSRPPLSISSIPSKLPPLPLKLSDPKIASRMAESEGPQPSPMPASIPLPPLSFPTYLQLEMSSQRPSPLYIHRSVTSDFPYESSRVKLERLLSFLFLPPQLEQILWFGTLACLDAWLYSFTILPLRFLKALWVLGQAWAKNVGKEAQFLGSFIYSGMGRMWQRRRRRESINASAVSASIDDSGTANSPTNDKATTRPAENDYDNEGSPSNMSRKHRNKKPSKHRRTKSIPSALSPDDKADILKGFLIILTCMILMYFDASRMYHGIRGQAAIKLYVIYNVLEVCDRLFSAMGQDVLECLFSKETLERKSDGRSKVWQPFWMFMLALFYNLVHSTALFYQVITLNVAVNSYSNALLTLLISNQFVEIKSTVFKKFEKENLFQLTCADVVERFQLWLMLTIIASRNIIETGGLTLGSSGGGSAPVTSAGKFGILPASFDILPDWTGLVVGPFFMVLGSEMLVDWIKHAYITKFNNTKPAIYGRFLDVLAKDYYSNAFADQNLTRRLGLPVIPLACLFIRASVQTYHMFLATHMPSPLPSSATSLSAESATASPATRAALQHIDQLFYRAVGRSAFEVGGATSQSIRDFFWPTDDIIAFATMLIFFLILFLVLLALKLVLGMCLLAFARHRYKGMKQREKTPIHAEGRRVGGWGVVEVDEDKRRWIYADDPEGAKKLREREIATKEKEARLERDGEAFDKVARYEMINKRIW</sequence>
<feature type="compositionally biased region" description="Polar residues" evidence="6">
    <location>
        <begin position="434"/>
        <end position="452"/>
    </location>
</feature>
<evidence type="ECO:0000256" key="7">
    <source>
        <dbReference type="SAM" id="Phobius"/>
    </source>
</evidence>
<dbReference type="Pfam" id="PF05346">
    <property type="entry name" value="DUF747"/>
    <property type="match status" value="1"/>
</dbReference>
<feature type="region of interest" description="Disordered" evidence="6">
    <location>
        <begin position="1"/>
        <end position="135"/>
    </location>
</feature>
<dbReference type="EMBL" id="JAFEKC020000004">
    <property type="protein sequence ID" value="KAK0515380.1"/>
    <property type="molecule type" value="Genomic_DNA"/>
</dbReference>
<evidence type="ECO:0000313" key="8">
    <source>
        <dbReference type="EMBL" id="KAK0515380.1"/>
    </source>
</evidence>
<dbReference type="InterPro" id="IPR008010">
    <property type="entry name" value="Tatp1"/>
</dbReference>